<reference evidence="3" key="1">
    <citation type="submission" date="2020-03" db="EMBL/GenBank/DDBJ databases">
        <title>The deep terrestrial virosphere.</title>
        <authorList>
            <person name="Holmfeldt K."/>
            <person name="Nilsson E."/>
            <person name="Simone D."/>
            <person name="Lopez-Fernandez M."/>
            <person name="Wu X."/>
            <person name="de Brujin I."/>
            <person name="Lundin D."/>
            <person name="Andersson A."/>
            <person name="Bertilsson S."/>
            <person name="Dopson M."/>
        </authorList>
    </citation>
    <scope>NUCLEOTIDE SEQUENCE</scope>
    <source>
        <strain evidence="2">MM415A01084</strain>
        <strain evidence="3">MM415B05438</strain>
    </source>
</reference>
<protein>
    <submittedName>
        <fullName evidence="3">Putative DNA binding, helix-turn-helix domain containing protein</fullName>
    </submittedName>
</protein>
<dbReference type="InterPro" id="IPR010982">
    <property type="entry name" value="Lambda_DNA-bd_dom_sf"/>
</dbReference>
<dbReference type="InterPro" id="IPR001387">
    <property type="entry name" value="Cro/C1-type_HTH"/>
</dbReference>
<dbReference type="GO" id="GO:0003677">
    <property type="term" value="F:DNA binding"/>
    <property type="evidence" value="ECO:0007669"/>
    <property type="project" value="InterPro"/>
</dbReference>
<proteinExistence type="predicted"/>
<dbReference type="PROSITE" id="PS50943">
    <property type="entry name" value="HTH_CROC1"/>
    <property type="match status" value="1"/>
</dbReference>
<dbReference type="SUPFAM" id="SSF47413">
    <property type="entry name" value="lambda repressor-like DNA-binding domains"/>
    <property type="match status" value="1"/>
</dbReference>
<dbReference type="Gene3D" id="1.10.260.40">
    <property type="entry name" value="lambda repressor-like DNA-binding domains"/>
    <property type="match status" value="1"/>
</dbReference>
<sequence length="87" mass="9514">MRPEDEIDLRVTVAENVRRIRLARGLSQRDVATSCGWSESGMMLSHVEAGRRLPASPALVRLAMALGVTPNDILGFAAPTPESQEER</sequence>
<evidence type="ECO:0000259" key="1">
    <source>
        <dbReference type="PROSITE" id="PS50943"/>
    </source>
</evidence>
<accession>A0A6M3LJ53</accession>
<evidence type="ECO:0000313" key="3">
    <source>
        <dbReference type="EMBL" id="QJA95347.1"/>
    </source>
</evidence>
<dbReference type="EMBL" id="MT142331">
    <property type="protein sequence ID" value="QJA78327.1"/>
    <property type="molecule type" value="Genomic_DNA"/>
</dbReference>
<dbReference type="EMBL" id="MT143307">
    <property type="protein sequence ID" value="QJA95347.1"/>
    <property type="molecule type" value="Genomic_DNA"/>
</dbReference>
<dbReference type="Pfam" id="PF13560">
    <property type="entry name" value="HTH_31"/>
    <property type="match status" value="1"/>
</dbReference>
<dbReference type="AlphaFoldDB" id="A0A6M3LJ53"/>
<dbReference type="CDD" id="cd00093">
    <property type="entry name" value="HTH_XRE"/>
    <property type="match status" value="1"/>
</dbReference>
<dbReference type="SMART" id="SM00530">
    <property type="entry name" value="HTH_XRE"/>
    <property type="match status" value="1"/>
</dbReference>
<evidence type="ECO:0000313" key="2">
    <source>
        <dbReference type="EMBL" id="QJA78327.1"/>
    </source>
</evidence>
<name>A0A6M3LJ53_9ZZZZ</name>
<feature type="domain" description="HTH cro/C1-type" evidence="1">
    <location>
        <begin position="17"/>
        <end position="73"/>
    </location>
</feature>
<gene>
    <name evidence="2" type="ORF">MM415A01084_0024</name>
    <name evidence="3" type="ORF">MM415B05438_0002</name>
</gene>
<organism evidence="3">
    <name type="scientific">viral metagenome</name>
    <dbReference type="NCBI Taxonomy" id="1070528"/>
    <lineage>
        <taxon>unclassified sequences</taxon>
        <taxon>metagenomes</taxon>
        <taxon>organismal metagenomes</taxon>
    </lineage>
</organism>